<organism evidence="1 2">
    <name type="scientific">Coffea canephora</name>
    <name type="common">Robusta coffee</name>
    <dbReference type="NCBI Taxonomy" id="49390"/>
    <lineage>
        <taxon>Eukaryota</taxon>
        <taxon>Viridiplantae</taxon>
        <taxon>Streptophyta</taxon>
        <taxon>Embryophyta</taxon>
        <taxon>Tracheophyta</taxon>
        <taxon>Spermatophyta</taxon>
        <taxon>Magnoliopsida</taxon>
        <taxon>eudicotyledons</taxon>
        <taxon>Gunneridae</taxon>
        <taxon>Pentapetalae</taxon>
        <taxon>asterids</taxon>
        <taxon>lamiids</taxon>
        <taxon>Gentianales</taxon>
        <taxon>Rubiaceae</taxon>
        <taxon>Ixoroideae</taxon>
        <taxon>Gardenieae complex</taxon>
        <taxon>Bertiereae - Coffeeae clade</taxon>
        <taxon>Coffeeae</taxon>
        <taxon>Coffea</taxon>
    </lineage>
</organism>
<dbReference type="OrthoDB" id="496981at2759"/>
<reference evidence="2" key="1">
    <citation type="journal article" date="2014" name="Science">
        <title>The coffee genome provides insight into the convergent evolution of caffeine biosynthesis.</title>
        <authorList>
            <person name="Denoeud F."/>
            <person name="Carretero-Paulet L."/>
            <person name="Dereeper A."/>
            <person name="Droc G."/>
            <person name="Guyot R."/>
            <person name="Pietrella M."/>
            <person name="Zheng C."/>
            <person name="Alberti A."/>
            <person name="Anthony F."/>
            <person name="Aprea G."/>
            <person name="Aury J.M."/>
            <person name="Bento P."/>
            <person name="Bernard M."/>
            <person name="Bocs S."/>
            <person name="Campa C."/>
            <person name="Cenci A."/>
            <person name="Combes M.C."/>
            <person name="Crouzillat D."/>
            <person name="Da Silva C."/>
            <person name="Daddiego L."/>
            <person name="De Bellis F."/>
            <person name="Dussert S."/>
            <person name="Garsmeur O."/>
            <person name="Gayraud T."/>
            <person name="Guignon V."/>
            <person name="Jahn K."/>
            <person name="Jamilloux V."/>
            <person name="Joet T."/>
            <person name="Labadie K."/>
            <person name="Lan T."/>
            <person name="Leclercq J."/>
            <person name="Lepelley M."/>
            <person name="Leroy T."/>
            <person name="Li L.T."/>
            <person name="Librado P."/>
            <person name="Lopez L."/>
            <person name="Munoz A."/>
            <person name="Noel B."/>
            <person name="Pallavicini A."/>
            <person name="Perrotta G."/>
            <person name="Poncet V."/>
            <person name="Pot D."/>
            <person name="Priyono X."/>
            <person name="Rigoreau M."/>
            <person name="Rouard M."/>
            <person name="Rozas J."/>
            <person name="Tranchant-Dubreuil C."/>
            <person name="VanBuren R."/>
            <person name="Zhang Q."/>
            <person name="Andrade A.C."/>
            <person name="Argout X."/>
            <person name="Bertrand B."/>
            <person name="de Kochko A."/>
            <person name="Graziosi G."/>
            <person name="Henry R.J."/>
            <person name="Jayarama X."/>
            <person name="Ming R."/>
            <person name="Nagai C."/>
            <person name="Rounsley S."/>
            <person name="Sankoff D."/>
            <person name="Giuliano G."/>
            <person name="Albert V.A."/>
            <person name="Wincker P."/>
            <person name="Lashermes P."/>
        </authorList>
    </citation>
    <scope>NUCLEOTIDE SEQUENCE [LARGE SCALE GENOMIC DNA]</scope>
    <source>
        <strain evidence="2">cv. DH200-94</strain>
    </source>
</reference>
<dbReference type="InterPro" id="IPR029033">
    <property type="entry name" value="His_PPase_superfam"/>
</dbReference>
<proteinExistence type="predicted"/>
<dbReference type="InterPro" id="IPR050275">
    <property type="entry name" value="PGM_Phosphatase"/>
</dbReference>
<dbReference type="STRING" id="49390.A0A068VHW3"/>
<dbReference type="GO" id="GO:0016791">
    <property type="term" value="F:phosphatase activity"/>
    <property type="evidence" value="ECO:0007669"/>
    <property type="project" value="TreeGrafter"/>
</dbReference>
<dbReference type="InParanoid" id="A0A068VHW3"/>
<dbReference type="GO" id="GO:0005737">
    <property type="term" value="C:cytoplasm"/>
    <property type="evidence" value="ECO:0007669"/>
    <property type="project" value="TreeGrafter"/>
</dbReference>
<name>A0A068VHW3_COFCA</name>
<dbReference type="PhylomeDB" id="A0A068VHW3"/>
<dbReference type="Gramene" id="CDP20430">
    <property type="protein sequence ID" value="CDP20430"/>
    <property type="gene ID" value="GSCOC_T00001115001"/>
</dbReference>
<dbReference type="AlphaFoldDB" id="A0A068VHW3"/>
<dbReference type="SUPFAM" id="SSF53254">
    <property type="entry name" value="Phosphoglycerate mutase-like"/>
    <property type="match status" value="1"/>
</dbReference>
<evidence type="ECO:0000313" key="2">
    <source>
        <dbReference type="Proteomes" id="UP000295252"/>
    </source>
</evidence>
<keyword evidence="2" id="KW-1185">Reference proteome</keyword>
<gene>
    <name evidence="1" type="ORF">GSCOC_T00001115001</name>
</gene>
<dbReference type="EMBL" id="HG740283">
    <property type="protein sequence ID" value="CDP20430.1"/>
    <property type="molecule type" value="Genomic_DNA"/>
</dbReference>
<protein>
    <submittedName>
        <fullName evidence="1">DH200=94 genomic scaffold, scaffold_1199</fullName>
    </submittedName>
</protein>
<evidence type="ECO:0000313" key="1">
    <source>
        <dbReference type="EMBL" id="CDP20430.1"/>
    </source>
</evidence>
<accession>A0A068VHW3</accession>
<dbReference type="Proteomes" id="UP000295252">
    <property type="component" value="Unassembled WGS sequence"/>
</dbReference>
<sequence>MDSGEFPNLYPLHWCKTLYLVGKFKFSRYSVSYSDICVSRIFRRTPYSTWLATVDNLRKHVHTSGVLNRIELVVTSPLLRTMQTAIGAFGGDGCTDRTDILPLMLANAGNSRHAAISSLNCPPIIALELCREHLGVRPWDKRRSI</sequence>
<dbReference type="PANTHER" id="PTHR48100">
    <property type="entry name" value="BROAD-SPECIFICITY PHOSPHATASE YOR283W-RELATED"/>
    <property type="match status" value="1"/>
</dbReference>
<dbReference type="PANTHER" id="PTHR48100:SF1">
    <property type="entry name" value="HISTIDINE PHOSPHATASE FAMILY PROTEIN-RELATED"/>
    <property type="match status" value="1"/>
</dbReference>